<dbReference type="Proteomes" id="UP000006316">
    <property type="component" value="Unassembled WGS sequence"/>
</dbReference>
<evidence type="ECO:0000256" key="2">
    <source>
        <dbReference type="SAM" id="SignalP"/>
    </source>
</evidence>
<evidence type="ECO:0000313" key="4">
    <source>
        <dbReference type="Proteomes" id="UP000006316"/>
    </source>
</evidence>
<keyword evidence="2" id="KW-0732">Signal</keyword>
<name>K6DBM7_9BACI</name>
<dbReference type="AlphaFoldDB" id="K6DBM7"/>
<protein>
    <submittedName>
        <fullName evidence="3">Copper amine oxidase domain-containing protein</fullName>
    </submittedName>
</protein>
<keyword evidence="1" id="KW-0812">Transmembrane</keyword>
<feature type="chain" id="PRO_5039353774" evidence="2">
    <location>
        <begin position="21"/>
        <end position="154"/>
    </location>
</feature>
<feature type="transmembrane region" description="Helical" evidence="1">
    <location>
        <begin position="129"/>
        <end position="147"/>
    </location>
</feature>
<dbReference type="eggNOG" id="ENOG50337GC">
    <property type="taxonomic scope" value="Bacteria"/>
</dbReference>
<keyword evidence="1" id="KW-0472">Membrane</keyword>
<dbReference type="EMBL" id="AJLS01000132">
    <property type="protein sequence ID" value="EKN65468.1"/>
    <property type="molecule type" value="Genomic_DNA"/>
</dbReference>
<sequence>MKLKMLIAIIIGLCVPFMTALTTFADSKPIDAMIEKQKEVDKMIFEEKQAELAEKGITVTYTAPLETSIEIGIQPYNEETINYFNEIFGVNNVSIVDGGQQAVIMSSNVNELLRDEETSEENGSVIKTFTILAAIIVLCGGISAFILRKKRIKN</sequence>
<reference evidence="3 4" key="1">
    <citation type="journal article" date="2012" name="Front. Microbiol.">
        <title>Redundancy and modularity in membrane-associated dissimilatory nitrate reduction in Bacillus.</title>
        <authorList>
            <person name="Heylen K."/>
            <person name="Keltjens J."/>
        </authorList>
    </citation>
    <scope>NUCLEOTIDE SEQUENCE [LARGE SCALE GENOMIC DNA]</scope>
    <source>
        <strain evidence="4">LMG 21833T</strain>
    </source>
</reference>
<gene>
    <name evidence="3" type="ORF">BABA_20056</name>
</gene>
<comment type="caution">
    <text evidence="3">The sequence shown here is derived from an EMBL/GenBank/DDBJ whole genome shotgun (WGS) entry which is preliminary data.</text>
</comment>
<evidence type="ECO:0000256" key="1">
    <source>
        <dbReference type="SAM" id="Phobius"/>
    </source>
</evidence>
<proteinExistence type="predicted"/>
<dbReference type="STRING" id="1117379.BABA_20056"/>
<dbReference type="PATRIC" id="fig|1117379.3.peg.4157"/>
<keyword evidence="1" id="KW-1133">Transmembrane helix</keyword>
<dbReference type="OrthoDB" id="2067368at2"/>
<dbReference type="RefSeq" id="WP_007087004.1">
    <property type="nucleotide sequence ID" value="NZ_AJLS01000132.1"/>
</dbReference>
<keyword evidence="4" id="KW-1185">Reference proteome</keyword>
<organism evidence="3 4">
    <name type="scientific">Neobacillus bataviensis LMG 21833</name>
    <dbReference type="NCBI Taxonomy" id="1117379"/>
    <lineage>
        <taxon>Bacteria</taxon>
        <taxon>Bacillati</taxon>
        <taxon>Bacillota</taxon>
        <taxon>Bacilli</taxon>
        <taxon>Bacillales</taxon>
        <taxon>Bacillaceae</taxon>
        <taxon>Neobacillus</taxon>
    </lineage>
</organism>
<feature type="signal peptide" evidence="2">
    <location>
        <begin position="1"/>
        <end position="20"/>
    </location>
</feature>
<evidence type="ECO:0000313" key="3">
    <source>
        <dbReference type="EMBL" id="EKN65468.1"/>
    </source>
</evidence>
<accession>K6DBM7</accession>